<dbReference type="RefSeq" id="WP_200674683.1">
    <property type="nucleotide sequence ID" value="NZ_JAACYA010000002.1"/>
</dbReference>
<dbReference type="Proteomes" id="UP000772812">
    <property type="component" value="Unassembled WGS sequence"/>
</dbReference>
<dbReference type="InterPro" id="IPR012336">
    <property type="entry name" value="Thioredoxin-like_fold"/>
</dbReference>
<evidence type="ECO:0000259" key="1">
    <source>
        <dbReference type="Pfam" id="PF13192"/>
    </source>
</evidence>
<protein>
    <submittedName>
        <fullName evidence="2">Glutaredoxin</fullName>
    </submittedName>
</protein>
<accession>A0ABS1GJX5</accession>
<feature type="domain" description="Thioredoxin-like fold" evidence="1">
    <location>
        <begin position="121"/>
        <end position="193"/>
    </location>
</feature>
<evidence type="ECO:0000313" key="3">
    <source>
        <dbReference type="Proteomes" id="UP000772812"/>
    </source>
</evidence>
<dbReference type="Pfam" id="PF13192">
    <property type="entry name" value="Thioredoxin_3"/>
    <property type="match status" value="1"/>
</dbReference>
<dbReference type="PANTHER" id="PTHR37170:SF1">
    <property type="entry name" value="GLUTAREDOXIN-LIKE PROTEIN"/>
    <property type="match status" value="1"/>
</dbReference>
<dbReference type="InterPro" id="IPR036249">
    <property type="entry name" value="Thioredoxin-like_sf"/>
</dbReference>
<dbReference type="SUPFAM" id="SSF52833">
    <property type="entry name" value="Thioredoxin-like"/>
    <property type="match status" value="2"/>
</dbReference>
<comment type="caution">
    <text evidence="2">The sequence shown here is derived from an EMBL/GenBank/DDBJ whole genome shotgun (WGS) entry which is preliminary data.</text>
</comment>
<name>A0ABS1GJX5_9AQUI</name>
<dbReference type="PANTHER" id="PTHR37170">
    <property type="entry name" value="GLUTAREDOXIN-RELATED"/>
    <property type="match status" value="1"/>
</dbReference>
<organism evidence="2 3">
    <name type="scientific">Persephonella atlantica</name>
    <dbReference type="NCBI Taxonomy" id="2699429"/>
    <lineage>
        <taxon>Bacteria</taxon>
        <taxon>Pseudomonadati</taxon>
        <taxon>Aquificota</taxon>
        <taxon>Aquificia</taxon>
        <taxon>Aquificales</taxon>
        <taxon>Hydrogenothermaceae</taxon>
        <taxon>Persephonella</taxon>
    </lineage>
</organism>
<dbReference type="PROSITE" id="PS51354">
    <property type="entry name" value="GLUTAREDOXIN_2"/>
    <property type="match status" value="1"/>
</dbReference>
<reference evidence="2 3" key="1">
    <citation type="journal article" date="2021" name="Syst. Appl. Microbiol.">
        <title>Persephonella atlantica sp. nov.: How to adapt to physico-chemical gradients in high temperature hydrothermal habitats.</title>
        <authorList>
            <person name="Francois D.X."/>
            <person name="Godfroy A."/>
            <person name="Mathien C."/>
            <person name="Aube J."/>
            <person name="Cathalot C."/>
            <person name="Lesongeur F."/>
            <person name="L'Haridon S."/>
            <person name="Philippon X."/>
            <person name="Roussel E.G."/>
        </authorList>
    </citation>
    <scope>NUCLEOTIDE SEQUENCE [LARGE SCALE GENOMIC DNA]</scope>
    <source>
        <strain evidence="2 3">MO1340</strain>
    </source>
</reference>
<proteinExistence type="predicted"/>
<dbReference type="EMBL" id="JAACYA010000002">
    <property type="protein sequence ID" value="MBK3333212.1"/>
    <property type="molecule type" value="Genomic_DNA"/>
</dbReference>
<sequence>MFSESIKENLKKEFEKLIEPVVLVFHGKEDTESTKAKNLLIEISSISEKIQFAESESLSCEGYPCISIQIKEKDYGIRFMGIPDGGEFPAFIQTIMMVSRNDYDLTERSAEFLEELDRTVDIKIFITKSCGWCPPTMLKIFSFAMVSDYITATAIDCHAFSDLAVKYNVSTVPKVVINDRVEFVGFKEENEILGHIFGAVS</sequence>
<dbReference type="Gene3D" id="3.40.30.80">
    <property type="match status" value="1"/>
</dbReference>
<keyword evidence="3" id="KW-1185">Reference proteome</keyword>
<gene>
    <name evidence="2" type="ORF">GWK41_09035</name>
</gene>
<evidence type="ECO:0000313" key="2">
    <source>
        <dbReference type="EMBL" id="MBK3333212.1"/>
    </source>
</evidence>